<organism evidence="1">
    <name type="scientific">Hexamita inflata</name>
    <dbReference type="NCBI Taxonomy" id="28002"/>
    <lineage>
        <taxon>Eukaryota</taxon>
        <taxon>Metamonada</taxon>
        <taxon>Diplomonadida</taxon>
        <taxon>Hexamitidae</taxon>
        <taxon>Hexamitinae</taxon>
        <taxon>Hexamita</taxon>
    </lineage>
</organism>
<keyword evidence="3" id="KW-1185">Reference proteome</keyword>
<accession>A0AA86N6T9</accession>
<name>A0AA86N6T9_9EUKA</name>
<comment type="caution">
    <text evidence="1">The sequence shown here is derived from an EMBL/GenBank/DDBJ whole genome shotgun (WGS) entry which is preliminary data.</text>
</comment>
<evidence type="ECO:0000313" key="3">
    <source>
        <dbReference type="Proteomes" id="UP001642409"/>
    </source>
</evidence>
<evidence type="ECO:0000313" key="2">
    <source>
        <dbReference type="EMBL" id="CAL6114865.1"/>
    </source>
</evidence>
<dbReference type="AlphaFoldDB" id="A0AA86N6T9"/>
<dbReference type="EMBL" id="CAXDID020000840">
    <property type="protein sequence ID" value="CAL6114865.1"/>
    <property type="molecule type" value="Genomic_DNA"/>
</dbReference>
<dbReference type="EMBL" id="CATOUU010000039">
    <property type="protein sequence ID" value="CAI9913910.1"/>
    <property type="molecule type" value="Genomic_DNA"/>
</dbReference>
<dbReference type="Proteomes" id="UP001642409">
    <property type="component" value="Unassembled WGS sequence"/>
</dbReference>
<sequence length="246" mass="28304">MVFIGHLEQHWFWYSRYPEQFCLQKQLFASLTNIFWQWSPSPDSQTGESKLKQTQLVLKMHWLSLLWAILSEVQLTQIWYPASACPRKQLGSHEVRQFFWSPIWQMVCPLQPISHSMPFSCRNGAAAGQNSQQFPLQLLYPGAQPVQQILFPVPSVIKCPPVSGHNPIEHSQLAKLIQYEQGVEEQIIPVLYFIEAPPWVPSHGLQILLLDPSTSQKPLLSEQDDVEHILAYRFKQQEQSATGTLC</sequence>
<reference evidence="1" key="1">
    <citation type="submission" date="2023-06" db="EMBL/GenBank/DDBJ databases">
        <authorList>
            <person name="Kurt Z."/>
        </authorList>
    </citation>
    <scope>NUCLEOTIDE SEQUENCE</scope>
</reference>
<reference evidence="2 3" key="2">
    <citation type="submission" date="2024-07" db="EMBL/GenBank/DDBJ databases">
        <authorList>
            <person name="Akdeniz Z."/>
        </authorList>
    </citation>
    <scope>NUCLEOTIDE SEQUENCE [LARGE SCALE GENOMIC DNA]</scope>
</reference>
<protein>
    <submittedName>
        <fullName evidence="2">Hypothetical_protein</fullName>
    </submittedName>
</protein>
<proteinExistence type="predicted"/>
<evidence type="ECO:0000313" key="1">
    <source>
        <dbReference type="EMBL" id="CAI9913910.1"/>
    </source>
</evidence>
<gene>
    <name evidence="1" type="ORF">HINF_LOCUS1555</name>
    <name evidence="2" type="ORF">HINF_LOCUS78368</name>
</gene>